<dbReference type="PANTHER" id="PTHR23216">
    <property type="entry name" value="NUCLEOLAR AND COILED-BODY PHOSPHOPROTEIN 1"/>
    <property type="match status" value="1"/>
</dbReference>
<evidence type="ECO:0000313" key="5">
    <source>
        <dbReference type="Proteomes" id="UP001165289"/>
    </source>
</evidence>
<evidence type="ECO:0000259" key="3">
    <source>
        <dbReference type="Pfam" id="PF05022"/>
    </source>
</evidence>
<dbReference type="Proteomes" id="UP001165289">
    <property type="component" value="Unassembled WGS sequence"/>
</dbReference>
<keyword evidence="1" id="KW-0175">Coiled coil</keyword>
<dbReference type="GO" id="GO:0005654">
    <property type="term" value="C:nucleoplasm"/>
    <property type="evidence" value="ECO:0007669"/>
    <property type="project" value="TreeGrafter"/>
</dbReference>
<gene>
    <name evidence="4" type="ORF">LOD99_2320</name>
</gene>
<keyword evidence="5" id="KW-1185">Reference proteome</keyword>
<feature type="region of interest" description="Disordered" evidence="2">
    <location>
        <begin position="179"/>
        <end position="202"/>
    </location>
</feature>
<dbReference type="EMBL" id="JAKMXF010000210">
    <property type="protein sequence ID" value="KAI6655031.1"/>
    <property type="molecule type" value="Genomic_DNA"/>
</dbReference>
<dbReference type="InterPro" id="IPR006594">
    <property type="entry name" value="LisH"/>
</dbReference>
<comment type="caution">
    <text evidence="4">The sequence shown here is derived from an EMBL/GenBank/DDBJ whole genome shotgun (WGS) entry which is preliminary data.</text>
</comment>
<proteinExistence type="predicted"/>
<dbReference type="PROSITE" id="PS50896">
    <property type="entry name" value="LISH"/>
    <property type="match status" value="1"/>
</dbReference>
<feature type="compositionally biased region" description="Basic residues" evidence="2">
    <location>
        <begin position="183"/>
        <end position="195"/>
    </location>
</feature>
<feature type="domain" description="Srp40 C-terminal" evidence="3">
    <location>
        <begin position="136"/>
        <end position="210"/>
    </location>
</feature>
<evidence type="ECO:0000256" key="1">
    <source>
        <dbReference type="SAM" id="Coils"/>
    </source>
</evidence>
<accession>A0AAV7K412</accession>
<evidence type="ECO:0000256" key="2">
    <source>
        <dbReference type="SAM" id="MobiDB-lite"/>
    </source>
</evidence>
<dbReference type="PANTHER" id="PTHR23216:SF1">
    <property type="entry name" value="NUCLEOLAR AND COILED-BODY PHOSPHOPROTEIN 1"/>
    <property type="match status" value="1"/>
</dbReference>
<dbReference type="AlphaFoldDB" id="A0AAV7K412"/>
<dbReference type="GO" id="GO:0005730">
    <property type="term" value="C:nucleolus"/>
    <property type="evidence" value="ECO:0007669"/>
    <property type="project" value="InterPro"/>
</dbReference>
<name>A0AAV7K412_9METZ</name>
<evidence type="ECO:0000313" key="4">
    <source>
        <dbReference type="EMBL" id="KAI6655031.1"/>
    </source>
</evidence>
<organism evidence="4 5">
    <name type="scientific">Oopsacas minuta</name>
    <dbReference type="NCBI Taxonomy" id="111878"/>
    <lineage>
        <taxon>Eukaryota</taxon>
        <taxon>Metazoa</taxon>
        <taxon>Porifera</taxon>
        <taxon>Hexactinellida</taxon>
        <taxon>Hexasterophora</taxon>
        <taxon>Lyssacinosida</taxon>
        <taxon>Leucopsacidae</taxon>
        <taxon>Oopsacas</taxon>
    </lineage>
</organism>
<sequence>MQESGLPSELLFGIYKFLIENDLKKSAKTLRKEVSLDVTNDSDVNLLELYRKFLKRKRKSLETEPSSKKKLKLSDEVLHTSEVIPTPLETDIIEYEESVNSFEKNAAKKQKKNKKNNNNVIDNSTVITNQHNYTGFRRVNTDISKVNPMLRDNSFAKKVSMGGSDKSWGKKACDDFRNTSGKTFRHEKTKKKRGSYRGGSIGTEVCSFKFDLSESDS</sequence>
<dbReference type="InterPro" id="IPR039191">
    <property type="entry name" value="Nopp140-like"/>
</dbReference>
<dbReference type="Pfam" id="PF05022">
    <property type="entry name" value="SRP40_C"/>
    <property type="match status" value="1"/>
</dbReference>
<feature type="coiled-coil region" evidence="1">
    <location>
        <begin position="92"/>
        <end position="119"/>
    </location>
</feature>
<protein>
    <submittedName>
        <fullName evidence="4">Nucleolar and coiled-body phosphoprotein 1</fullName>
    </submittedName>
</protein>
<reference evidence="4 5" key="1">
    <citation type="journal article" date="2023" name="BMC Biol.">
        <title>The compact genome of the sponge Oopsacas minuta (Hexactinellida) is lacking key metazoan core genes.</title>
        <authorList>
            <person name="Santini S."/>
            <person name="Schenkelaars Q."/>
            <person name="Jourda C."/>
            <person name="Duchesne M."/>
            <person name="Belahbib H."/>
            <person name="Rocher C."/>
            <person name="Selva M."/>
            <person name="Riesgo A."/>
            <person name="Vervoort M."/>
            <person name="Leys S.P."/>
            <person name="Kodjabachian L."/>
            <person name="Le Bivic A."/>
            <person name="Borchiellini C."/>
            <person name="Claverie J.M."/>
            <person name="Renard E."/>
        </authorList>
    </citation>
    <scope>NUCLEOTIDE SEQUENCE [LARGE SCALE GENOMIC DNA]</scope>
    <source>
        <strain evidence="4">SPO-2</strain>
    </source>
</reference>
<dbReference type="InterPro" id="IPR007718">
    <property type="entry name" value="Srp40_C"/>
</dbReference>